<dbReference type="SUPFAM" id="SSF47598">
    <property type="entry name" value="Ribbon-helix-helix"/>
    <property type="match status" value="1"/>
</dbReference>
<accession>A0ABU8WPD0</accession>
<evidence type="ECO:0000313" key="1">
    <source>
        <dbReference type="EMBL" id="MEJ8849381.1"/>
    </source>
</evidence>
<proteinExistence type="predicted"/>
<dbReference type="InterPro" id="IPR010985">
    <property type="entry name" value="Ribbon_hlx_hlx"/>
</dbReference>
<organism evidence="1 2">
    <name type="scientific">Variovorax rhizosphaerae</name>
    <dbReference type="NCBI Taxonomy" id="1836200"/>
    <lineage>
        <taxon>Bacteria</taxon>
        <taxon>Pseudomonadati</taxon>
        <taxon>Pseudomonadota</taxon>
        <taxon>Betaproteobacteria</taxon>
        <taxon>Burkholderiales</taxon>
        <taxon>Comamonadaceae</taxon>
        <taxon>Variovorax</taxon>
    </lineage>
</organism>
<keyword evidence="2" id="KW-1185">Reference proteome</keyword>
<sequence length="81" mass="8894">MGAFTVRLLDDKHNRLRALAQARGTTVNRLIDEMATLMLAEFDAETRFLMRAAQGAGKIDRGMELLRKGAGSKASSSTRRA</sequence>
<reference evidence="1 2" key="1">
    <citation type="submission" date="2024-03" db="EMBL/GenBank/DDBJ databases">
        <title>Novel species of the genus Variovorax.</title>
        <authorList>
            <person name="Liu Q."/>
            <person name="Xin Y.-H."/>
        </authorList>
    </citation>
    <scope>NUCLEOTIDE SEQUENCE [LARGE SCALE GENOMIC DNA]</scope>
    <source>
        <strain evidence="1 2">KACC 18900</strain>
    </source>
</reference>
<name>A0ABU8WPD0_9BURK</name>
<dbReference type="RefSeq" id="WP_340344510.1">
    <property type="nucleotide sequence ID" value="NZ_JBBKZT010000010.1"/>
</dbReference>
<dbReference type="EMBL" id="JBBKZT010000010">
    <property type="protein sequence ID" value="MEJ8849381.1"/>
    <property type="molecule type" value="Genomic_DNA"/>
</dbReference>
<gene>
    <name evidence="1" type="ORF">WKW82_22195</name>
</gene>
<dbReference type="Proteomes" id="UP001385892">
    <property type="component" value="Unassembled WGS sequence"/>
</dbReference>
<comment type="caution">
    <text evidence="1">The sequence shown here is derived from an EMBL/GenBank/DDBJ whole genome shotgun (WGS) entry which is preliminary data.</text>
</comment>
<evidence type="ECO:0000313" key="2">
    <source>
        <dbReference type="Proteomes" id="UP001385892"/>
    </source>
</evidence>
<protein>
    <submittedName>
        <fullName evidence="1">Toxin-antitoxin system HicB family antitoxin</fullName>
    </submittedName>
</protein>